<dbReference type="WBParaSite" id="BPAG_0000989901-mRNA-1">
    <property type="protein sequence ID" value="BPAG_0000989901-mRNA-1"/>
    <property type="gene ID" value="BPAG_0000989901"/>
</dbReference>
<reference evidence="3" key="1">
    <citation type="submission" date="2017-02" db="UniProtKB">
        <authorList>
            <consortium name="WormBaseParasite"/>
        </authorList>
    </citation>
    <scope>IDENTIFICATION</scope>
</reference>
<proteinExistence type="predicted"/>
<dbReference type="AlphaFoldDB" id="A0A0N4TN49"/>
<evidence type="ECO:0000313" key="2">
    <source>
        <dbReference type="Proteomes" id="UP000278627"/>
    </source>
</evidence>
<dbReference type="EMBL" id="UZAD01013167">
    <property type="protein sequence ID" value="VDN91047.1"/>
    <property type="molecule type" value="Genomic_DNA"/>
</dbReference>
<reference evidence="1 2" key="2">
    <citation type="submission" date="2018-11" db="EMBL/GenBank/DDBJ databases">
        <authorList>
            <consortium name="Pathogen Informatics"/>
        </authorList>
    </citation>
    <scope>NUCLEOTIDE SEQUENCE [LARGE SCALE GENOMIC DNA]</scope>
</reference>
<evidence type="ECO:0000313" key="3">
    <source>
        <dbReference type="WBParaSite" id="BPAG_0000989901-mRNA-1"/>
    </source>
</evidence>
<evidence type="ECO:0000313" key="1">
    <source>
        <dbReference type="EMBL" id="VDN91047.1"/>
    </source>
</evidence>
<accession>A0A0N4TN49</accession>
<dbReference type="Proteomes" id="UP000278627">
    <property type="component" value="Unassembled WGS sequence"/>
</dbReference>
<protein>
    <submittedName>
        <fullName evidence="3">Cytochrome-c oxidase</fullName>
    </submittedName>
</protein>
<keyword evidence="2" id="KW-1185">Reference proteome</keyword>
<name>A0A0N4TN49_BRUPA</name>
<sequence>MSGMRKVGKVAIMVTAGVVVAVLLEETVMLAGMRLKSIGAFCCFEGVAIVVAKNSAFLLNVYFRVVGAAANSWRGGGECIIHIPSVPWIMAVSRKGAVITSGVCILPLTISSMKATPSNPYFGHVFVDWHFPIFDKTLENTLGKCNEGGFY</sequence>
<gene>
    <name evidence="1" type="ORF">BPAG_LOCUS9861</name>
</gene>
<organism evidence="3">
    <name type="scientific">Brugia pahangi</name>
    <name type="common">Filarial nematode worm</name>
    <dbReference type="NCBI Taxonomy" id="6280"/>
    <lineage>
        <taxon>Eukaryota</taxon>
        <taxon>Metazoa</taxon>
        <taxon>Ecdysozoa</taxon>
        <taxon>Nematoda</taxon>
        <taxon>Chromadorea</taxon>
        <taxon>Rhabditida</taxon>
        <taxon>Spirurina</taxon>
        <taxon>Spiruromorpha</taxon>
        <taxon>Filarioidea</taxon>
        <taxon>Onchocercidae</taxon>
        <taxon>Brugia</taxon>
    </lineage>
</organism>